<evidence type="ECO:0000256" key="9">
    <source>
        <dbReference type="ARBA" id="ARBA00023136"/>
    </source>
</evidence>
<evidence type="ECO:0000256" key="8">
    <source>
        <dbReference type="ARBA" id="ARBA00022927"/>
    </source>
</evidence>
<dbReference type="OrthoDB" id="8173462at2759"/>
<dbReference type="Proteomes" id="UP000235965">
    <property type="component" value="Unassembled WGS sequence"/>
</dbReference>
<dbReference type="SUPFAM" id="SSF54585">
    <property type="entry name" value="Cdc48 domain 2-like"/>
    <property type="match status" value="1"/>
</dbReference>
<keyword evidence="8" id="KW-0653">Protein transport</keyword>
<dbReference type="InterPro" id="IPR003959">
    <property type="entry name" value="ATPase_AAA_core"/>
</dbReference>
<dbReference type="STRING" id="105785.A0A2J7R680"/>
<evidence type="ECO:0000313" key="15">
    <source>
        <dbReference type="EMBL" id="PNF36344.1"/>
    </source>
</evidence>
<sequence length="1135" mass="126254">MRDETFYIKYMSVYNCFLHFSERCLEKFKNSNTLSHVLKLEYGSKKCGYFSCNPVSHCINNNNIVGISATYAQKLGLKDEEKVTVSLCFSVPAVSRINVSPVTADDWEILEMNSNLVQSSLLDQVRVVWSNQILVVWVSKSLHLSLNVDGLESHSAAGLLEPLTEVVVSPPGTGTTLVTESLVEYPNLETDILKQESQKYDDQTPISGQSLTSMLWNTLRSYVSDRGAKREDMMVKGPPRTEAERQTIAVLKKYTHRPLPVVYRIHPMHLPTAENERSIDSLLSQPYNVFVRRCCMPNVDAAFLNSRKGVLTCKLIRLPELSGSEDSHNKHVSKGDEFHGQETSSVPLSKDTPVSVHVQLFVIEDVYKSLSDNAKEYLDEMTIDERIGHDSLLVSAVTRTGLGMRIGARVSLEVLTTSVRSLPSEIQITPLGSWEKSAEELENLCRSYIAEQVRTHCLLINSKSFLSLQTPSFSSINVLVSLLPADLEYAILDPDSVRKCKFTVKENTSHLVYPSVDKEVDNNETCSVHFWERGNLFYSNFKKLFSEGITTLEFSLRLTPLVTKLVPVKTDLVSDNILILGTAGSGKTTLARTICRELEKPPHFVHCIEVQCRHLKGKRVETLQKYMSQWLGECIYYQPSVLIFDDLDSIAGIGSSAPGQTVSEEDYYYTRVGEKLSELLEEFQLSNCVSIIATAPSVLKVNSSLVAPRGWHIFKTVLEIPDLNKDDRADILKNIISQRIDVTIDDDIPLNWSKIAGRSEGYVVQDLVDLVDKAIFESCKRTVSAQDCKAAMTLKLDNSDFEVALTNSVPLLQRGVDLYHGNSCSWDDIGGLCEVKKILIEVLQWPSQYPEIFEHAPLRLQSGLLLYGAPGTGKTLLAGAVAKECGLKFISIKGPELLSKYIGASEEAVRNIFQKAQSAKPCVIFFDEFESLAPRRGHDSTGVTDRVVNQLLTQLDGVESLHGVWVVAATSRPDLIDPALLRPGRLDKAIKCPLPDKDDRFAILQALSRKLVLSDNTDLGEIANETEGFTGADLQAVLYTALLKAVEETVTPSNADNKDIKLQPLARDLSDKPQKVTSGPMVTQGNLKTALKETKPSLSDMEKFKYHLIYEKFERSHGGTSAEDVASMPQRATLA</sequence>
<keyword evidence="9" id="KW-0472">Membrane</keyword>
<dbReference type="GO" id="GO:0005829">
    <property type="term" value="C:cytosol"/>
    <property type="evidence" value="ECO:0007669"/>
    <property type="project" value="TreeGrafter"/>
</dbReference>
<dbReference type="CDD" id="cd00009">
    <property type="entry name" value="AAA"/>
    <property type="match status" value="1"/>
</dbReference>
<dbReference type="GO" id="GO:0005524">
    <property type="term" value="F:ATP binding"/>
    <property type="evidence" value="ECO:0007669"/>
    <property type="project" value="UniProtKB-KW"/>
</dbReference>
<dbReference type="PANTHER" id="PTHR23077">
    <property type="entry name" value="AAA-FAMILY ATPASE"/>
    <property type="match status" value="1"/>
</dbReference>
<dbReference type="FunCoup" id="A0A2J7R680">
    <property type="interactions" value="1756"/>
</dbReference>
<dbReference type="Gene3D" id="3.10.330.10">
    <property type="match status" value="1"/>
</dbReference>
<keyword evidence="6" id="KW-0378">Hydrolase</keyword>
<dbReference type="FunFam" id="3.40.50.300:FF:000149">
    <property type="entry name" value="Nuclear valosin-containing protein-like"/>
    <property type="match status" value="1"/>
</dbReference>
<evidence type="ECO:0000256" key="5">
    <source>
        <dbReference type="ARBA" id="ARBA00022741"/>
    </source>
</evidence>
<proteinExistence type="inferred from homology"/>
<dbReference type="SUPFAM" id="SSF52540">
    <property type="entry name" value="P-loop containing nucleoside triphosphate hydrolases"/>
    <property type="match status" value="2"/>
</dbReference>
<feature type="domain" description="AAA+ ATPase" evidence="14">
    <location>
        <begin position="860"/>
        <end position="996"/>
    </location>
</feature>
<feature type="compositionally biased region" description="Basic and acidic residues" evidence="13">
    <location>
        <begin position="325"/>
        <end position="340"/>
    </location>
</feature>
<organism evidence="15 16">
    <name type="scientific">Cryptotermes secundus</name>
    <dbReference type="NCBI Taxonomy" id="105785"/>
    <lineage>
        <taxon>Eukaryota</taxon>
        <taxon>Metazoa</taxon>
        <taxon>Ecdysozoa</taxon>
        <taxon>Arthropoda</taxon>
        <taxon>Hexapoda</taxon>
        <taxon>Insecta</taxon>
        <taxon>Pterygota</taxon>
        <taxon>Neoptera</taxon>
        <taxon>Polyneoptera</taxon>
        <taxon>Dictyoptera</taxon>
        <taxon>Blattodea</taxon>
        <taxon>Blattoidea</taxon>
        <taxon>Termitoidae</taxon>
        <taxon>Kalotermitidae</taxon>
        <taxon>Cryptotermitinae</taxon>
        <taxon>Cryptotermes</taxon>
    </lineage>
</organism>
<dbReference type="AlphaFoldDB" id="A0A2J7R680"/>
<name>A0A2J7R680_9NEOP</name>
<comment type="similarity">
    <text evidence="2">Belongs to the AAA ATPase family.</text>
</comment>
<dbReference type="InterPro" id="IPR050168">
    <property type="entry name" value="AAA_ATPase_domain"/>
</dbReference>
<evidence type="ECO:0000256" key="3">
    <source>
        <dbReference type="ARBA" id="ARBA00022448"/>
    </source>
</evidence>
<evidence type="ECO:0000256" key="7">
    <source>
        <dbReference type="ARBA" id="ARBA00022840"/>
    </source>
</evidence>
<feature type="domain" description="AAA+ ATPase" evidence="14">
    <location>
        <begin position="573"/>
        <end position="724"/>
    </location>
</feature>
<dbReference type="GO" id="GO:0016558">
    <property type="term" value="P:protein import into peroxisome matrix"/>
    <property type="evidence" value="ECO:0007669"/>
    <property type="project" value="TreeGrafter"/>
</dbReference>
<comment type="caution">
    <text evidence="15">The sequence shown here is derived from an EMBL/GenBank/DDBJ whole genome shotgun (WGS) entry which is preliminary data.</text>
</comment>
<evidence type="ECO:0000256" key="13">
    <source>
        <dbReference type="SAM" id="MobiDB-lite"/>
    </source>
</evidence>
<evidence type="ECO:0000256" key="1">
    <source>
        <dbReference type="ARBA" id="ARBA00004370"/>
    </source>
</evidence>
<dbReference type="GO" id="GO:0005778">
    <property type="term" value="C:peroxisomal membrane"/>
    <property type="evidence" value="ECO:0007669"/>
    <property type="project" value="TreeGrafter"/>
</dbReference>
<dbReference type="Gene3D" id="3.40.50.300">
    <property type="entry name" value="P-loop containing nucleotide triphosphate hydrolases"/>
    <property type="match status" value="2"/>
</dbReference>
<keyword evidence="7" id="KW-0067">ATP-binding</keyword>
<dbReference type="InterPro" id="IPR003593">
    <property type="entry name" value="AAA+_ATPase"/>
</dbReference>
<comment type="catalytic activity">
    <reaction evidence="12">
        <text>ATP + H2O = ADP + phosphate + H(+)</text>
        <dbReference type="Rhea" id="RHEA:13065"/>
        <dbReference type="ChEBI" id="CHEBI:15377"/>
        <dbReference type="ChEBI" id="CHEBI:15378"/>
        <dbReference type="ChEBI" id="CHEBI:30616"/>
        <dbReference type="ChEBI" id="CHEBI:43474"/>
        <dbReference type="ChEBI" id="CHEBI:456216"/>
    </reaction>
    <physiologicalReaction direction="left-to-right" evidence="12">
        <dbReference type="Rhea" id="RHEA:13066"/>
    </physiologicalReaction>
</comment>
<dbReference type="Pfam" id="PF17862">
    <property type="entry name" value="AAA_lid_3"/>
    <property type="match status" value="1"/>
</dbReference>
<dbReference type="SMART" id="SM00382">
    <property type="entry name" value="AAA"/>
    <property type="match status" value="2"/>
</dbReference>
<dbReference type="InterPro" id="IPR009010">
    <property type="entry name" value="Asp_de-COase-like_dom_sf"/>
</dbReference>
<dbReference type="Gene3D" id="1.10.8.60">
    <property type="match status" value="2"/>
</dbReference>
<evidence type="ECO:0000313" key="16">
    <source>
        <dbReference type="Proteomes" id="UP000235965"/>
    </source>
</evidence>
<feature type="region of interest" description="Disordered" evidence="13">
    <location>
        <begin position="324"/>
        <end position="349"/>
    </location>
</feature>
<accession>A0A2J7R680</accession>
<keyword evidence="5" id="KW-0547">Nucleotide-binding</keyword>
<dbReference type="PANTHER" id="PTHR23077:SF12">
    <property type="entry name" value="PEROXISOMAL ATPASE PEX1"/>
    <property type="match status" value="1"/>
</dbReference>
<dbReference type="InterPro" id="IPR029067">
    <property type="entry name" value="CDC48_domain_2-like_sf"/>
</dbReference>
<dbReference type="InterPro" id="IPR041569">
    <property type="entry name" value="AAA_lid_3"/>
</dbReference>
<comment type="subcellular location">
    <subcellularLocation>
        <location evidence="1">Membrane</location>
    </subcellularLocation>
</comment>
<reference evidence="15 16" key="1">
    <citation type="submission" date="2017-12" db="EMBL/GenBank/DDBJ databases">
        <title>Hemimetabolous genomes reveal molecular basis of termite eusociality.</title>
        <authorList>
            <person name="Harrison M.C."/>
            <person name="Jongepier E."/>
            <person name="Robertson H.M."/>
            <person name="Arning N."/>
            <person name="Bitard-Feildel T."/>
            <person name="Chao H."/>
            <person name="Childers C.P."/>
            <person name="Dinh H."/>
            <person name="Doddapaneni H."/>
            <person name="Dugan S."/>
            <person name="Gowin J."/>
            <person name="Greiner C."/>
            <person name="Han Y."/>
            <person name="Hu H."/>
            <person name="Hughes D.S.T."/>
            <person name="Huylmans A.-K."/>
            <person name="Kemena C."/>
            <person name="Kremer L.P.M."/>
            <person name="Lee S.L."/>
            <person name="Lopez-Ezquerra A."/>
            <person name="Mallet L."/>
            <person name="Monroy-Kuhn J.M."/>
            <person name="Moser A."/>
            <person name="Murali S.C."/>
            <person name="Muzny D.M."/>
            <person name="Otani S."/>
            <person name="Piulachs M.-D."/>
            <person name="Poelchau M."/>
            <person name="Qu J."/>
            <person name="Schaub F."/>
            <person name="Wada-Katsumata A."/>
            <person name="Worley K.C."/>
            <person name="Xie Q."/>
            <person name="Ylla G."/>
            <person name="Poulsen M."/>
            <person name="Gibbs R.A."/>
            <person name="Schal C."/>
            <person name="Richards S."/>
            <person name="Belles X."/>
            <person name="Korb J."/>
            <person name="Bornberg-Bauer E."/>
        </authorList>
    </citation>
    <scope>NUCLEOTIDE SEQUENCE [LARGE SCALE GENOMIC DNA]</scope>
    <source>
        <tissue evidence="15">Whole body</tissue>
    </source>
</reference>
<evidence type="ECO:0000256" key="11">
    <source>
        <dbReference type="ARBA" id="ARBA00034532"/>
    </source>
</evidence>
<keyword evidence="4" id="KW-0962">Peroxisome biogenesis</keyword>
<dbReference type="SUPFAM" id="SSF50692">
    <property type="entry name" value="ADC-like"/>
    <property type="match status" value="1"/>
</dbReference>
<dbReference type="Pfam" id="PF09262">
    <property type="entry name" value="PEX-1N"/>
    <property type="match status" value="1"/>
</dbReference>
<gene>
    <name evidence="15" type="ORF">B7P43_G00528</name>
</gene>
<keyword evidence="16" id="KW-1185">Reference proteome</keyword>
<evidence type="ECO:0000256" key="2">
    <source>
        <dbReference type="ARBA" id="ARBA00006914"/>
    </source>
</evidence>
<keyword evidence="3" id="KW-0813">Transport</keyword>
<dbReference type="InterPro" id="IPR003960">
    <property type="entry name" value="ATPase_AAA_CS"/>
</dbReference>
<evidence type="ECO:0000256" key="10">
    <source>
        <dbReference type="ARBA" id="ARBA00032509"/>
    </source>
</evidence>
<protein>
    <recommendedName>
        <fullName evidence="11">Peroxisomal ATPase PEX1</fullName>
    </recommendedName>
    <alternativeName>
        <fullName evidence="10">Peroxin-1</fullName>
    </alternativeName>
</protein>
<evidence type="ECO:0000256" key="6">
    <source>
        <dbReference type="ARBA" id="ARBA00022801"/>
    </source>
</evidence>
<dbReference type="Pfam" id="PF00004">
    <property type="entry name" value="AAA"/>
    <property type="match status" value="2"/>
</dbReference>
<evidence type="ECO:0000259" key="14">
    <source>
        <dbReference type="SMART" id="SM00382"/>
    </source>
</evidence>
<dbReference type="InterPro" id="IPR027417">
    <property type="entry name" value="P-loop_NTPase"/>
</dbReference>
<dbReference type="EMBL" id="NEVH01006980">
    <property type="protein sequence ID" value="PNF36344.1"/>
    <property type="molecule type" value="Genomic_DNA"/>
</dbReference>
<evidence type="ECO:0000256" key="12">
    <source>
        <dbReference type="ARBA" id="ARBA00048778"/>
    </source>
</evidence>
<evidence type="ECO:0000256" key="4">
    <source>
        <dbReference type="ARBA" id="ARBA00022593"/>
    </source>
</evidence>
<dbReference type="PROSITE" id="PS00674">
    <property type="entry name" value="AAA"/>
    <property type="match status" value="1"/>
</dbReference>
<dbReference type="InterPro" id="IPR015342">
    <property type="entry name" value="PEX1-N_C-lobe"/>
</dbReference>
<dbReference type="InParanoid" id="A0A2J7R680"/>
<dbReference type="CDD" id="cd19526">
    <property type="entry name" value="RecA-like_PEX1_r2"/>
    <property type="match status" value="1"/>
</dbReference>
<dbReference type="Gene3D" id="2.40.40.20">
    <property type="match status" value="1"/>
</dbReference>
<dbReference type="GO" id="GO:0016887">
    <property type="term" value="F:ATP hydrolysis activity"/>
    <property type="evidence" value="ECO:0007669"/>
    <property type="project" value="InterPro"/>
</dbReference>